<dbReference type="CDD" id="cd17476">
    <property type="entry name" value="MFS_Amf1_MDR_like"/>
    <property type="match status" value="1"/>
</dbReference>
<evidence type="ECO:0000313" key="7">
    <source>
        <dbReference type="EMBL" id="KAK0514574.1"/>
    </source>
</evidence>
<evidence type="ECO:0000313" key="8">
    <source>
        <dbReference type="Proteomes" id="UP001166286"/>
    </source>
</evidence>
<dbReference type="Pfam" id="PF07690">
    <property type="entry name" value="MFS_1"/>
    <property type="match status" value="1"/>
</dbReference>
<reference evidence="7" key="1">
    <citation type="submission" date="2023-03" db="EMBL/GenBank/DDBJ databases">
        <title>Complete genome of Cladonia borealis.</title>
        <authorList>
            <person name="Park H."/>
        </authorList>
    </citation>
    <scope>NUCLEOTIDE SEQUENCE</scope>
    <source>
        <strain evidence="7">ANT050790</strain>
    </source>
</reference>
<comment type="caution">
    <text evidence="7">The sequence shown here is derived from an EMBL/GenBank/DDBJ whole genome shotgun (WGS) entry which is preliminary data.</text>
</comment>
<keyword evidence="8" id="KW-1185">Reference proteome</keyword>
<feature type="transmembrane region" description="Helical" evidence="5">
    <location>
        <begin position="495"/>
        <end position="517"/>
    </location>
</feature>
<name>A0AA39V6N3_9LECA</name>
<dbReference type="EMBL" id="JAFEKC020000005">
    <property type="protein sequence ID" value="KAK0514574.1"/>
    <property type="molecule type" value="Genomic_DNA"/>
</dbReference>
<feature type="transmembrane region" description="Helical" evidence="5">
    <location>
        <begin position="129"/>
        <end position="150"/>
    </location>
</feature>
<evidence type="ECO:0000256" key="2">
    <source>
        <dbReference type="ARBA" id="ARBA00022692"/>
    </source>
</evidence>
<evidence type="ECO:0000256" key="4">
    <source>
        <dbReference type="ARBA" id="ARBA00023136"/>
    </source>
</evidence>
<dbReference type="InterPro" id="IPR020846">
    <property type="entry name" value="MFS_dom"/>
</dbReference>
<evidence type="ECO:0000259" key="6">
    <source>
        <dbReference type="PROSITE" id="PS50850"/>
    </source>
</evidence>
<organism evidence="7 8">
    <name type="scientific">Cladonia borealis</name>
    <dbReference type="NCBI Taxonomy" id="184061"/>
    <lineage>
        <taxon>Eukaryota</taxon>
        <taxon>Fungi</taxon>
        <taxon>Dikarya</taxon>
        <taxon>Ascomycota</taxon>
        <taxon>Pezizomycotina</taxon>
        <taxon>Lecanoromycetes</taxon>
        <taxon>OSLEUM clade</taxon>
        <taxon>Lecanoromycetidae</taxon>
        <taxon>Lecanorales</taxon>
        <taxon>Lecanorineae</taxon>
        <taxon>Cladoniaceae</taxon>
        <taxon>Cladonia</taxon>
    </lineage>
</organism>
<feature type="transmembrane region" description="Helical" evidence="5">
    <location>
        <begin position="417"/>
        <end position="443"/>
    </location>
</feature>
<dbReference type="GO" id="GO:0016020">
    <property type="term" value="C:membrane"/>
    <property type="evidence" value="ECO:0007669"/>
    <property type="project" value="UniProtKB-SubCell"/>
</dbReference>
<feature type="transmembrane region" description="Helical" evidence="5">
    <location>
        <begin position="455"/>
        <end position="475"/>
    </location>
</feature>
<feature type="transmembrane region" description="Helical" evidence="5">
    <location>
        <begin position="60"/>
        <end position="87"/>
    </location>
</feature>
<feature type="transmembrane region" description="Helical" evidence="5">
    <location>
        <begin position="291"/>
        <end position="310"/>
    </location>
</feature>
<dbReference type="PANTHER" id="PTHR42718:SF1">
    <property type="entry name" value="LOW AFFINITY AMMONIUM TRANSPORTER"/>
    <property type="match status" value="1"/>
</dbReference>
<dbReference type="SUPFAM" id="SSF103473">
    <property type="entry name" value="MFS general substrate transporter"/>
    <property type="match status" value="2"/>
</dbReference>
<dbReference type="InterPro" id="IPR036259">
    <property type="entry name" value="MFS_trans_sf"/>
</dbReference>
<comment type="subcellular location">
    <subcellularLocation>
        <location evidence="1">Membrane</location>
        <topology evidence="1">Multi-pass membrane protein</topology>
    </subcellularLocation>
</comment>
<feature type="transmembrane region" description="Helical" evidence="5">
    <location>
        <begin position="392"/>
        <end position="411"/>
    </location>
</feature>
<dbReference type="Proteomes" id="UP001166286">
    <property type="component" value="Unassembled WGS sequence"/>
</dbReference>
<keyword evidence="2 5" id="KW-0812">Transmembrane</keyword>
<feature type="transmembrane region" description="Helical" evidence="5">
    <location>
        <begin position="322"/>
        <end position="347"/>
    </location>
</feature>
<keyword evidence="4 5" id="KW-0472">Membrane</keyword>
<dbReference type="GO" id="GO:0022857">
    <property type="term" value="F:transmembrane transporter activity"/>
    <property type="evidence" value="ECO:0007669"/>
    <property type="project" value="InterPro"/>
</dbReference>
<dbReference type="Gene3D" id="1.20.1250.20">
    <property type="entry name" value="MFS general substrate transporter like domains"/>
    <property type="match status" value="2"/>
</dbReference>
<proteinExistence type="predicted"/>
<dbReference type="PANTHER" id="PTHR42718">
    <property type="entry name" value="MAJOR FACILITATOR SUPERFAMILY MULTIDRUG TRANSPORTER MFSC"/>
    <property type="match status" value="1"/>
</dbReference>
<dbReference type="PROSITE" id="PS50850">
    <property type="entry name" value="MFS"/>
    <property type="match status" value="1"/>
</dbReference>
<dbReference type="InterPro" id="IPR011701">
    <property type="entry name" value="MFS"/>
</dbReference>
<protein>
    <recommendedName>
        <fullName evidence="6">Major facilitator superfamily (MFS) profile domain-containing protein</fullName>
    </recommendedName>
</protein>
<accession>A0AA39V6N3</accession>
<evidence type="ECO:0000256" key="5">
    <source>
        <dbReference type="SAM" id="Phobius"/>
    </source>
</evidence>
<feature type="transmembrane region" description="Helical" evidence="5">
    <location>
        <begin position="260"/>
        <end position="279"/>
    </location>
</feature>
<feature type="transmembrane region" description="Helical" evidence="5">
    <location>
        <begin position="189"/>
        <end position="213"/>
    </location>
</feature>
<evidence type="ECO:0000256" key="3">
    <source>
        <dbReference type="ARBA" id="ARBA00022989"/>
    </source>
</evidence>
<feature type="domain" description="Major facilitator superfamily (MFS) profile" evidence="6">
    <location>
        <begin position="62"/>
        <end position="518"/>
    </location>
</feature>
<keyword evidence="3 5" id="KW-1133">Transmembrane helix</keyword>
<evidence type="ECO:0000256" key="1">
    <source>
        <dbReference type="ARBA" id="ARBA00004141"/>
    </source>
</evidence>
<feature type="transmembrane region" description="Helical" evidence="5">
    <location>
        <begin position="219"/>
        <end position="240"/>
    </location>
</feature>
<dbReference type="AlphaFoldDB" id="A0AA39V6N3"/>
<feature type="transmembrane region" description="Helical" evidence="5">
    <location>
        <begin position="99"/>
        <end position="117"/>
    </location>
</feature>
<gene>
    <name evidence="7" type="ORF">JMJ35_003191</name>
</gene>
<sequence>MDVIQKFMIDDEDWGPEDLELHYPATPPALRSKRSEAELALTSPAPTPSQRPPISLLHEVTFVITILLAQILLQAGVGQGLAPLHIIGDHFNITNPGELSWYVAGFTLTAGTFILIAGRCGDMYGHKRVFVSAFIWYGVWSILCGASYYSNNIFFTIARGFQGMGPAFITPNGLALLGRTYPPGMRKNLVFSLFGACAPGGYILGATFSTLIAERTLWAWAYWVMGIVCFLTAVCAIWTVPSQAAGSGAEEKQFHEEQHFDYLGALAGVSGLVLFNVAWNQGPTVGWPTPYVYFLLILGILSLVVFFFIESRVPQPLLPVQALSAPVLFVLSATGAGWGSFGIYLYYLWQFLIQLRHHTPLLVSAQNSPSAVTGVIASVVTGFLISKVPTPYIMILALICFCVTPILTATMPIDQTYWASTFVSTLIIPFGMDMSFPAATIILSGSVPKEHQGIAASLVLTTTSYSISLGLGIAGTVASQIDPNGTDLLRQFRSAWYTSIGLAVMGLVIAIISALYMRRHPLAAPPH</sequence>